<keyword evidence="3" id="KW-1185">Reference proteome</keyword>
<dbReference type="CDD" id="cd01836">
    <property type="entry name" value="FeeA_FeeB_like"/>
    <property type="match status" value="1"/>
</dbReference>
<accession>A0A6L9MDG6</accession>
<keyword evidence="2" id="KW-0378">Hydrolase</keyword>
<dbReference type="Pfam" id="PF13472">
    <property type="entry name" value="Lipase_GDSL_2"/>
    <property type="match status" value="1"/>
</dbReference>
<evidence type="ECO:0000313" key="2">
    <source>
        <dbReference type="EMBL" id="NDV85884.1"/>
    </source>
</evidence>
<dbReference type="RefSeq" id="WP_163042573.1">
    <property type="nucleotide sequence ID" value="NZ_JAAAMJ010000001.1"/>
</dbReference>
<dbReference type="EMBL" id="JAAAMJ010000001">
    <property type="protein sequence ID" value="NDV85884.1"/>
    <property type="molecule type" value="Genomic_DNA"/>
</dbReference>
<evidence type="ECO:0000313" key="3">
    <source>
        <dbReference type="Proteomes" id="UP000476332"/>
    </source>
</evidence>
<sequence>MPPESSFSGGPASWGELDPGGLAASFKTGLISWLLLPVYVWQGLATRRRIERLLPPVGPRTGCIGTETKDEAAIRLLVLGDSSAAGIGVERMEDSLAPKLAERLYALTGLSVFWRTAGANSAVSAEVRDHVVPNLAPEAFTHIVLMMGTNDAKNWHGARKFKKNFGSLLYALRAKWPEARIVWSPPVDLKRVPALPPALAYVLELRARIIRQRGANLCAERGIVVSTTLPRVEPAGFGPDGFHASVAGYAYYAGHLVNYVLGDRTRFHDPETMMIDG</sequence>
<feature type="domain" description="SGNH hydrolase-type esterase" evidence="1">
    <location>
        <begin position="78"/>
        <end position="250"/>
    </location>
</feature>
<proteinExistence type="predicted"/>
<comment type="caution">
    <text evidence="2">The sequence shown here is derived from an EMBL/GenBank/DDBJ whole genome shotgun (WGS) entry which is preliminary data.</text>
</comment>
<evidence type="ECO:0000259" key="1">
    <source>
        <dbReference type="Pfam" id="PF13472"/>
    </source>
</evidence>
<dbReference type="InterPro" id="IPR013830">
    <property type="entry name" value="SGNH_hydro"/>
</dbReference>
<dbReference type="AlphaFoldDB" id="A0A6L9MDG6"/>
<gene>
    <name evidence="2" type="ORF">GTW51_04115</name>
</gene>
<dbReference type="SUPFAM" id="SSF52266">
    <property type="entry name" value="SGNH hydrolase"/>
    <property type="match status" value="1"/>
</dbReference>
<protein>
    <submittedName>
        <fullName evidence="2">SGNH/GDSL hydrolase family protein</fullName>
    </submittedName>
</protein>
<name>A0A6L9MDG6_9HYPH</name>
<organism evidence="2 3">
    <name type="scientific">Aurantimonas aggregata</name>
    <dbReference type="NCBI Taxonomy" id="2047720"/>
    <lineage>
        <taxon>Bacteria</taxon>
        <taxon>Pseudomonadati</taxon>
        <taxon>Pseudomonadota</taxon>
        <taxon>Alphaproteobacteria</taxon>
        <taxon>Hyphomicrobiales</taxon>
        <taxon>Aurantimonadaceae</taxon>
        <taxon>Aurantimonas</taxon>
    </lineage>
</organism>
<dbReference type="InterPro" id="IPR036514">
    <property type="entry name" value="SGNH_hydro_sf"/>
</dbReference>
<dbReference type="Proteomes" id="UP000476332">
    <property type="component" value="Unassembled WGS sequence"/>
</dbReference>
<dbReference type="GO" id="GO:0016788">
    <property type="term" value="F:hydrolase activity, acting on ester bonds"/>
    <property type="evidence" value="ECO:0007669"/>
    <property type="project" value="UniProtKB-ARBA"/>
</dbReference>
<reference evidence="2 3" key="1">
    <citation type="submission" date="2020-01" db="EMBL/GenBank/DDBJ databases">
        <title>Genomes of bacteria type strains.</title>
        <authorList>
            <person name="Chen J."/>
            <person name="Zhu S."/>
            <person name="Chen J."/>
        </authorList>
    </citation>
    <scope>NUCLEOTIDE SEQUENCE [LARGE SCALE GENOMIC DNA]</scope>
    <source>
        <strain evidence="2 3">KCTC 52919</strain>
    </source>
</reference>
<dbReference type="Gene3D" id="3.40.50.1110">
    <property type="entry name" value="SGNH hydrolase"/>
    <property type="match status" value="1"/>
</dbReference>